<feature type="domain" description="Phosphatidylglycerol lysyltransferase C-terminal" evidence="1">
    <location>
        <begin position="21"/>
        <end position="286"/>
    </location>
</feature>
<dbReference type="AlphaFoldDB" id="A0A9D2BCM0"/>
<dbReference type="PIRSF" id="PIRSF018688">
    <property type="entry name" value="UCP018688"/>
    <property type="match status" value="1"/>
</dbReference>
<proteinExistence type="predicted"/>
<sequence length="295" mass="34144">MEFKPVVAEDKDIIEKYMKQVGSRSCDFSFASVYLWRGFYHMEYALCEGMIVFRSNEEQMSFSFPLGEGDPKPVIEEVLAYCKERKIRPVFHSISRGMEEYLQEHFPGQFDIEFDRDVADYIYETQALIELKGRKYHGKKNHINKFNKMYDWSYEEITPDNTKECLEMLARWKQQNCTPENLEKHAEICVSEASLKEREFLGLKGGLIRVNGDVAAFAVGEKITPDTFCVHIEKAFADIQGAYSVINQQFLIHEAADCTYVNREDDVGDPGLRKAKLSYHPAFLEEKGIAVYKEA</sequence>
<evidence type="ECO:0000259" key="1">
    <source>
        <dbReference type="Pfam" id="PF09924"/>
    </source>
</evidence>
<evidence type="ECO:0000313" key="2">
    <source>
        <dbReference type="EMBL" id="HIX71515.1"/>
    </source>
</evidence>
<dbReference type="InterPro" id="IPR016732">
    <property type="entry name" value="UCP018688"/>
</dbReference>
<comment type="caution">
    <text evidence="2">The sequence shown here is derived from an EMBL/GenBank/DDBJ whole genome shotgun (WGS) entry which is preliminary data.</text>
</comment>
<dbReference type="SUPFAM" id="SSF55729">
    <property type="entry name" value="Acyl-CoA N-acyltransferases (Nat)"/>
    <property type="match status" value="2"/>
</dbReference>
<dbReference type="EMBL" id="DXEQ01000015">
    <property type="protein sequence ID" value="HIX71515.1"/>
    <property type="molecule type" value="Genomic_DNA"/>
</dbReference>
<reference evidence="2" key="2">
    <citation type="submission" date="2021-04" db="EMBL/GenBank/DDBJ databases">
        <authorList>
            <person name="Gilroy R."/>
        </authorList>
    </citation>
    <scope>NUCLEOTIDE SEQUENCE</scope>
    <source>
        <strain evidence="2">ChiSxjej3B15-1167</strain>
    </source>
</reference>
<evidence type="ECO:0000313" key="3">
    <source>
        <dbReference type="Proteomes" id="UP000886805"/>
    </source>
</evidence>
<dbReference type="InterPro" id="IPR024320">
    <property type="entry name" value="LPG_synthase_C"/>
</dbReference>
<dbReference type="PANTHER" id="PTHR41373">
    <property type="entry name" value="DUF2156 DOMAIN-CONTAINING PROTEIN"/>
    <property type="match status" value="1"/>
</dbReference>
<dbReference type="PANTHER" id="PTHR41373:SF1">
    <property type="entry name" value="PHOSPHATIDYLGLYCEROL LYSYLTRANSFERASE C-TERMINAL DOMAIN-CONTAINING PROTEIN"/>
    <property type="match status" value="1"/>
</dbReference>
<name>A0A9D2BCM0_9FIRM</name>
<gene>
    <name evidence="2" type="ORF">H9849_00695</name>
</gene>
<organism evidence="2 3">
    <name type="scientific">Candidatus Anaerobutyricum stercoripullorum</name>
    <dbReference type="NCBI Taxonomy" id="2838456"/>
    <lineage>
        <taxon>Bacteria</taxon>
        <taxon>Bacillati</taxon>
        <taxon>Bacillota</taxon>
        <taxon>Clostridia</taxon>
        <taxon>Lachnospirales</taxon>
        <taxon>Lachnospiraceae</taxon>
        <taxon>Anaerobutyricum</taxon>
    </lineage>
</organism>
<dbReference type="Pfam" id="PF09924">
    <property type="entry name" value="LPG_synthase_C"/>
    <property type="match status" value="1"/>
</dbReference>
<dbReference type="InterPro" id="IPR016181">
    <property type="entry name" value="Acyl_CoA_acyltransferase"/>
</dbReference>
<reference evidence="2" key="1">
    <citation type="journal article" date="2021" name="PeerJ">
        <title>Extensive microbial diversity within the chicken gut microbiome revealed by metagenomics and culture.</title>
        <authorList>
            <person name="Gilroy R."/>
            <person name="Ravi A."/>
            <person name="Getino M."/>
            <person name="Pursley I."/>
            <person name="Horton D.L."/>
            <person name="Alikhan N.F."/>
            <person name="Baker D."/>
            <person name="Gharbi K."/>
            <person name="Hall N."/>
            <person name="Watson M."/>
            <person name="Adriaenssens E.M."/>
            <person name="Foster-Nyarko E."/>
            <person name="Jarju S."/>
            <person name="Secka A."/>
            <person name="Antonio M."/>
            <person name="Oren A."/>
            <person name="Chaudhuri R.R."/>
            <person name="La Ragione R."/>
            <person name="Hildebrand F."/>
            <person name="Pallen M.J."/>
        </authorList>
    </citation>
    <scope>NUCLEOTIDE SEQUENCE</scope>
    <source>
        <strain evidence="2">ChiSxjej3B15-1167</strain>
    </source>
</reference>
<accession>A0A9D2BCM0</accession>
<protein>
    <submittedName>
        <fullName evidence="2">DUF2156 domain-containing protein</fullName>
    </submittedName>
</protein>
<dbReference type="Gene3D" id="3.40.630.30">
    <property type="match status" value="1"/>
</dbReference>
<dbReference type="Proteomes" id="UP000886805">
    <property type="component" value="Unassembled WGS sequence"/>
</dbReference>